<accession>A0A1I7BDH0</accession>
<name>A0A1I7BDH0_9ACTN</name>
<dbReference type="AlphaFoldDB" id="A0A1I7BDH0"/>
<dbReference type="EMBL" id="FPBA01000013">
    <property type="protein sequence ID" value="SFT85246.1"/>
    <property type="molecule type" value="Genomic_DNA"/>
</dbReference>
<reference evidence="2" key="1">
    <citation type="submission" date="2016-10" db="EMBL/GenBank/DDBJ databases">
        <authorList>
            <person name="Varghese N."/>
            <person name="Submissions S."/>
        </authorList>
    </citation>
    <scope>NUCLEOTIDE SEQUENCE [LARGE SCALE GENOMIC DNA]</scope>
    <source>
        <strain evidence="2">DSM 46136</strain>
    </source>
</reference>
<proteinExistence type="predicted"/>
<gene>
    <name evidence="1" type="ORF">SAMN05660657_03518</name>
</gene>
<sequence>MRVVRLTSAGMRERREFDERSDGAAAALLARLSPVQQQRLTEAMGEVNRLLTAR</sequence>
<dbReference type="STRING" id="1296565.SAMN05660657_03518"/>
<dbReference type="RefSeq" id="WP_217644777.1">
    <property type="nucleotide sequence ID" value="NZ_FPBA01000013.1"/>
</dbReference>
<evidence type="ECO:0000313" key="2">
    <source>
        <dbReference type="Proteomes" id="UP000199546"/>
    </source>
</evidence>
<keyword evidence="2" id="KW-1185">Reference proteome</keyword>
<dbReference type="Proteomes" id="UP000199546">
    <property type="component" value="Unassembled WGS sequence"/>
</dbReference>
<evidence type="ECO:0000313" key="1">
    <source>
        <dbReference type="EMBL" id="SFT85246.1"/>
    </source>
</evidence>
<organism evidence="1 2">
    <name type="scientific">Geodermatophilus amargosae</name>
    <dbReference type="NCBI Taxonomy" id="1296565"/>
    <lineage>
        <taxon>Bacteria</taxon>
        <taxon>Bacillati</taxon>
        <taxon>Actinomycetota</taxon>
        <taxon>Actinomycetes</taxon>
        <taxon>Geodermatophilales</taxon>
        <taxon>Geodermatophilaceae</taxon>
        <taxon>Geodermatophilus</taxon>
    </lineage>
</organism>
<protein>
    <submittedName>
        <fullName evidence="1">Uncharacterized protein</fullName>
    </submittedName>
</protein>